<organism evidence="2 3">
    <name type="scientific">[Clostridium] aminophilum</name>
    <dbReference type="NCBI Taxonomy" id="1526"/>
    <lineage>
        <taxon>Bacteria</taxon>
        <taxon>Bacillati</taxon>
        <taxon>Bacillota</taxon>
        <taxon>Clostridia</taxon>
        <taxon>Lachnospirales</taxon>
        <taxon>Lachnospiraceae</taxon>
    </lineage>
</organism>
<dbReference type="eggNOG" id="ENOG502Z8CD">
    <property type="taxonomic scope" value="Bacteria"/>
</dbReference>
<protein>
    <submittedName>
        <fullName evidence="2">Uncharacterized protein</fullName>
    </submittedName>
</protein>
<dbReference type="EMBL" id="FOIL01000005">
    <property type="protein sequence ID" value="SET12363.1"/>
    <property type="molecule type" value="Genomic_DNA"/>
</dbReference>
<dbReference type="STRING" id="1526.SAMN02910262_00805"/>
<dbReference type="Proteomes" id="UP000199820">
    <property type="component" value="Unassembled WGS sequence"/>
</dbReference>
<evidence type="ECO:0000313" key="3">
    <source>
        <dbReference type="Proteomes" id="UP000199820"/>
    </source>
</evidence>
<gene>
    <name evidence="2" type="ORF">SAMN04487771_100590</name>
</gene>
<name>A0A1I0BZA1_9FIRM</name>
<dbReference type="AlphaFoldDB" id="A0A1I0BZA1"/>
<feature type="coiled-coil region" evidence="1">
    <location>
        <begin position="227"/>
        <end position="278"/>
    </location>
</feature>
<sequence length="515" mass="60361">MLRSDIKEMLSDFQNRMKFIDIVRSITVTSYPDEIKKMFRGDYDYINNLVVAVLLYIKERTLSDRQSCTLKDIAGFLDSIIRIVPDGYEIDTYKLAGFIVVNVLQNNGKLIEYNTFYADSESFRKMPIRLVNEEKGSYHLTDDVFDFLYRSKEIESELDYSVTRFKMQEYMKRKNYSEALSQSRELVARLRNMSHSMDDFILRCRENIAKITVDEYERIVGQFRSLMFDEQKELEEIQKNARKEAEAIRSALDNGADTEEARKNLKALNEINKNLDITILEQRSLINAKSSVSESYKQMLRDSFVIKSFDRMNFEQDIMVKLRKMGDGLGDAVHTIMEPLLSPEFDKKFSIENFYAACGTISNEEEDKGLSIDETDIKAEEAGKKRNEIYMEICTAFFAFLQKERFFEIKKFIRSLSMDELMKWNKESALPNTLMTIYQKKEIDFETLHDDGTLFAKEPLGEFDLLWVLSNMPQDYLKVKKITFSTSDQKFEFTVDDGEKQVTIEMTNFTVEVER</sequence>
<evidence type="ECO:0000256" key="1">
    <source>
        <dbReference type="SAM" id="Coils"/>
    </source>
</evidence>
<keyword evidence="1" id="KW-0175">Coiled coil</keyword>
<evidence type="ECO:0000313" key="2">
    <source>
        <dbReference type="EMBL" id="SET12363.1"/>
    </source>
</evidence>
<proteinExistence type="predicted"/>
<accession>A0A1I0BZA1</accession>
<reference evidence="2 3" key="1">
    <citation type="submission" date="2016-10" db="EMBL/GenBank/DDBJ databases">
        <authorList>
            <person name="de Groot N.N."/>
        </authorList>
    </citation>
    <scope>NUCLEOTIDE SEQUENCE [LARGE SCALE GENOMIC DNA]</scope>
    <source>
        <strain evidence="2 3">KH1P1</strain>
    </source>
</reference>
<dbReference type="OrthoDB" id="1643270at2"/>
<keyword evidence="3" id="KW-1185">Reference proteome</keyword>